<dbReference type="Proteomes" id="UP001151529">
    <property type="component" value="Chromosome 16"/>
</dbReference>
<dbReference type="InterPro" id="IPR024041">
    <property type="entry name" value="NH4_transpt_AmtB-like_dom"/>
</dbReference>
<dbReference type="GO" id="GO:0008519">
    <property type="term" value="F:ammonium channel activity"/>
    <property type="evidence" value="ECO:0007669"/>
    <property type="project" value="InterPro"/>
</dbReference>
<dbReference type="AlphaFoldDB" id="A0A9Q0VMJ8"/>
<keyword evidence="12" id="KW-1185">Reference proteome</keyword>
<evidence type="ECO:0000256" key="1">
    <source>
        <dbReference type="ARBA" id="ARBA00004141"/>
    </source>
</evidence>
<protein>
    <recommendedName>
        <fullName evidence="10">Ammonium transporter AmtB-like domain-containing protein</fullName>
    </recommendedName>
</protein>
<feature type="transmembrane region" description="Helical" evidence="9">
    <location>
        <begin position="309"/>
        <end position="334"/>
    </location>
</feature>
<feature type="transmembrane region" description="Helical" evidence="9">
    <location>
        <begin position="268"/>
        <end position="288"/>
    </location>
</feature>
<dbReference type="InterPro" id="IPR029020">
    <property type="entry name" value="Ammonium/urea_transptr"/>
</dbReference>
<feature type="transmembrane region" description="Helical" evidence="9">
    <location>
        <begin position="139"/>
        <end position="161"/>
    </location>
</feature>
<keyword evidence="4 9" id="KW-0812">Transmembrane</keyword>
<feature type="transmembrane region" description="Helical" evidence="9">
    <location>
        <begin position="107"/>
        <end position="127"/>
    </location>
</feature>
<evidence type="ECO:0000313" key="12">
    <source>
        <dbReference type="Proteomes" id="UP001151529"/>
    </source>
</evidence>
<comment type="subcellular location">
    <subcellularLocation>
        <location evidence="1">Membrane</location>
        <topology evidence="1">Multi-pass membrane protein</topology>
    </subcellularLocation>
</comment>
<organism evidence="11 12">
    <name type="scientific">Salix viminalis</name>
    <name type="common">Common osier</name>
    <name type="synonym">Basket willow</name>
    <dbReference type="NCBI Taxonomy" id="40686"/>
    <lineage>
        <taxon>Eukaryota</taxon>
        <taxon>Viridiplantae</taxon>
        <taxon>Streptophyta</taxon>
        <taxon>Embryophyta</taxon>
        <taxon>Tracheophyta</taxon>
        <taxon>Spermatophyta</taxon>
        <taxon>Magnoliopsida</taxon>
        <taxon>eudicotyledons</taxon>
        <taxon>Gunneridae</taxon>
        <taxon>Pentapetalae</taxon>
        <taxon>rosids</taxon>
        <taxon>fabids</taxon>
        <taxon>Malpighiales</taxon>
        <taxon>Salicaceae</taxon>
        <taxon>Saliceae</taxon>
        <taxon>Salix</taxon>
    </lineage>
</organism>
<reference evidence="11" key="2">
    <citation type="journal article" date="2023" name="Int. J. Mol. Sci.">
        <title>De Novo Assembly and Annotation of 11 Diverse Shrub Willow (Salix) Genomes Reveals Novel Gene Organization in Sex-Linked Regions.</title>
        <authorList>
            <person name="Hyden B."/>
            <person name="Feng K."/>
            <person name="Yates T.B."/>
            <person name="Jawdy S."/>
            <person name="Cereghino C."/>
            <person name="Smart L.B."/>
            <person name="Muchero W."/>
        </authorList>
    </citation>
    <scope>NUCLEOTIDE SEQUENCE [LARGE SCALE GENOMIC DNA]</scope>
    <source>
        <tissue evidence="11">Shoot tip</tissue>
    </source>
</reference>
<feature type="domain" description="Ammonium transporter AmtB-like" evidence="10">
    <location>
        <begin position="192"/>
        <end position="401"/>
    </location>
</feature>
<reference evidence="11" key="1">
    <citation type="submission" date="2022-11" db="EMBL/GenBank/DDBJ databases">
        <authorList>
            <person name="Hyden B.L."/>
            <person name="Feng K."/>
            <person name="Yates T."/>
            <person name="Jawdy S."/>
            <person name="Smart L.B."/>
            <person name="Muchero W."/>
        </authorList>
    </citation>
    <scope>NUCLEOTIDE SEQUENCE</scope>
    <source>
        <tissue evidence="11">Shoot tip</tissue>
    </source>
</reference>
<keyword evidence="5 9" id="KW-1133">Transmembrane helix</keyword>
<evidence type="ECO:0000256" key="4">
    <source>
        <dbReference type="ARBA" id="ARBA00022692"/>
    </source>
</evidence>
<keyword evidence="7" id="KW-0924">Ammonia transport</keyword>
<evidence type="ECO:0000256" key="8">
    <source>
        <dbReference type="SAM" id="MobiDB-lite"/>
    </source>
</evidence>
<dbReference type="InterPro" id="IPR001905">
    <property type="entry name" value="Ammonium_transpt"/>
</dbReference>
<name>A0A9Q0VMJ8_SALVM</name>
<dbReference type="FunFam" id="1.10.3430.10:FF:000043">
    <property type="entry name" value="Uncharacterized protein"/>
    <property type="match status" value="1"/>
</dbReference>
<proteinExistence type="inferred from homology"/>
<feature type="compositionally biased region" description="Polar residues" evidence="8">
    <location>
        <begin position="421"/>
        <end position="436"/>
    </location>
</feature>
<sequence>MISATLVGLQSVPGLVILYGSIVKKKWAVNSAFMALYAFAAVVLCWVAWAYKMSFGDKLLPFWGKAGPALGQKFLIKQAALPETTQFYDNGEVETAMVTPFYPMASMVWFQCVFAAITLILLAGSVLGRMNIKAWMAFVPLWLTFSYTVGAFSLWGGGFLFHWGVMDYSGGYVIHLSSGIAGLTAAFWVRAGLLWMGWAGFNGGDPYSANIDSSMAVLNTNICAATSLLVWTWLDVIFFKKPSVIGAVQGMITGLVCITPGAGLVQGWAAIIMGILSGSVPWFTMMIVHKRWTLIQKIDDTLGVFHTHAVAGLLGGVLTGVFAEPELCALFLPVTNSRGGVYGGSGGIQILKQLVGGGFIIGWNLVVTSIICVVINLVIPLRMSDEQVLIGDDAVHGEEAYALWGDGEKYDSTKHRDTTEEGSVQTRRSTGATQVV</sequence>
<accession>A0A9Q0VMJ8</accession>
<feature type="transmembrane region" description="Helical" evidence="9">
    <location>
        <begin position="173"/>
        <end position="195"/>
    </location>
</feature>
<keyword evidence="3" id="KW-0813">Transport</keyword>
<dbReference type="EMBL" id="JAPFFL010000001">
    <property type="protein sequence ID" value="KAJ6751222.1"/>
    <property type="molecule type" value="Genomic_DNA"/>
</dbReference>
<gene>
    <name evidence="11" type="ORF">OIU85_001718</name>
</gene>
<feature type="transmembrane region" description="Helical" evidence="9">
    <location>
        <begin position="216"/>
        <end position="234"/>
    </location>
</feature>
<evidence type="ECO:0000256" key="3">
    <source>
        <dbReference type="ARBA" id="ARBA00022448"/>
    </source>
</evidence>
<feature type="region of interest" description="Disordered" evidence="8">
    <location>
        <begin position="412"/>
        <end position="436"/>
    </location>
</feature>
<dbReference type="SUPFAM" id="SSF111352">
    <property type="entry name" value="Ammonium transporter"/>
    <property type="match status" value="1"/>
</dbReference>
<feature type="domain" description="Ammonium transporter AmtB-like" evidence="10">
    <location>
        <begin position="1"/>
        <end position="188"/>
    </location>
</feature>
<dbReference type="PANTHER" id="PTHR43029">
    <property type="entry name" value="AMMONIUM TRANSPORTER MEP2"/>
    <property type="match status" value="1"/>
</dbReference>
<dbReference type="GO" id="GO:0005886">
    <property type="term" value="C:plasma membrane"/>
    <property type="evidence" value="ECO:0007669"/>
    <property type="project" value="TreeGrafter"/>
</dbReference>
<feature type="transmembrane region" description="Helical" evidence="9">
    <location>
        <begin position="354"/>
        <end position="379"/>
    </location>
</feature>
<dbReference type="Pfam" id="PF00909">
    <property type="entry name" value="Ammonium_transp"/>
    <property type="match status" value="2"/>
</dbReference>
<evidence type="ECO:0000313" key="11">
    <source>
        <dbReference type="EMBL" id="KAJ6751222.1"/>
    </source>
</evidence>
<feature type="transmembrane region" description="Helical" evidence="9">
    <location>
        <begin position="27"/>
        <end position="51"/>
    </location>
</feature>
<keyword evidence="6 9" id="KW-0472">Membrane</keyword>
<evidence type="ECO:0000256" key="6">
    <source>
        <dbReference type="ARBA" id="ARBA00023136"/>
    </source>
</evidence>
<comment type="similarity">
    <text evidence="2">Belongs to the ammonia transporter channel (TC 1.A.11.2) family.</text>
</comment>
<evidence type="ECO:0000256" key="9">
    <source>
        <dbReference type="SAM" id="Phobius"/>
    </source>
</evidence>
<dbReference type="Gene3D" id="1.10.3430.10">
    <property type="entry name" value="Ammonium transporter AmtB like domains"/>
    <property type="match status" value="2"/>
</dbReference>
<comment type="caution">
    <text evidence="11">The sequence shown here is derived from an EMBL/GenBank/DDBJ whole genome shotgun (WGS) entry which is preliminary data.</text>
</comment>
<evidence type="ECO:0000256" key="5">
    <source>
        <dbReference type="ARBA" id="ARBA00022989"/>
    </source>
</evidence>
<evidence type="ECO:0000256" key="2">
    <source>
        <dbReference type="ARBA" id="ARBA00005887"/>
    </source>
</evidence>
<dbReference type="PANTHER" id="PTHR43029:SF10">
    <property type="entry name" value="AMMONIUM TRANSPORTER MEP2"/>
    <property type="match status" value="1"/>
</dbReference>
<evidence type="ECO:0000256" key="7">
    <source>
        <dbReference type="ARBA" id="ARBA00023177"/>
    </source>
</evidence>
<dbReference type="FunFam" id="1.10.3430.10:FF:000022">
    <property type="entry name" value="Os01g0831300 protein"/>
    <property type="match status" value="1"/>
</dbReference>
<dbReference type="OrthoDB" id="534912at2759"/>
<evidence type="ECO:0000259" key="10">
    <source>
        <dbReference type="Pfam" id="PF00909"/>
    </source>
</evidence>